<gene>
    <name evidence="8" type="ORF">NFI95_10035</name>
</gene>
<dbReference type="PRINTS" id="PR00862">
    <property type="entry name" value="PROLIGOPTASE"/>
</dbReference>
<feature type="region of interest" description="Disordered" evidence="5">
    <location>
        <begin position="1"/>
        <end position="20"/>
    </location>
</feature>
<evidence type="ECO:0000259" key="6">
    <source>
        <dbReference type="Pfam" id="PF00326"/>
    </source>
</evidence>
<keyword evidence="4" id="KW-0720">Serine protease</keyword>
<dbReference type="EMBL" id="JAMSKV010000008">
    <property type="protein sequence ID" value="MCQ8278792.1"/>
    <property type="molecule type" value="Genomic_DNA"/>
</dbReference>
<evidence type="ECO:0000256" key="1">
    <source>
        <dbReference type="ARBA" id="ARBA00005228"/>
    </source>
</evidence>
<dbReference type="InterPro" id="IPR001375">
    <property type="entry name" value="Peptidase_S9_cat"/>
</dbReference>
<proteinExistence type="inferred from homology"/>
<dbReference type="PANTHER" id="PTHR11757">
    <property type="entry name" value="PROTEASE FAMILY S9A OLIGOPEPTIDASE"/>
    <property type="match status" value="1"/>
</dbReference>
<keyword evidence="2" id="KW-0645">Protease</keyword>
<dbReference type="PANTHER" id="PTHR11757:SF19">
    <property type="entry name" value="PROLYL ENDOPEPTIDASE-LIKE"/>
    <property type="match status" value="1"/>
</dbReference>
<evidence type="ECO:0000256" key="5">
    <source>
        <dbReference type="SAM" id="MobiDB-lite"/>
    </source>
</evidence>
<dbReference type="Pfam" id="PF02897">
    <property type="entry name" value="Peptidase_S9_N"/>
    <property type="match status" value="1"/>
</dbReference>
<name>A0ABT1W975_9PROT</name>
<keyword evidence="3" id="KW-0378">Hydrolase</keyword>
<dbReference type="InterPro" id="IPR029058">
    <property type="entry name" value="AB_hydrolase_fold"/>
</dbReference>
<evidence type="ECO:0000256" key="2">
    <source>
        <dbReference type="ARBA" id="ARBA00022670"/>
    </source>
</evidence>
<keyword evidence="9" id="KW-1185">Reference proteome</keyword>
<feature type="compositionally biased region" description="Basic and acidic residues" evidence="5">
    <location>
        <begin position="10"/>
        <end position="20"/>
    </location>
</feature>
<protein>
    <submittedName>
        <fullName evidence="8">S9 family peptidase</fullName>
    </submittedName>
</protein>
<evidence type="ECO:0000259" key="7">
    <source>
        <dbReference type="Pfam" id="PF02897"/>
    </source>
</evidence>
<organism evidence="8 9">
    <name type="scientific">Endosaccharibacter trunci</name>
    <dbReference type="NCBI Taxonomy" id="2812733"/>
    <lineage>
        <taxon>Bacteria</taxon>
        <taxon>Pseudomonadati</taxon>
        <taxon>Pseudomonadota</taxon>
        <taxon>Alphaproteobacteria</taxon>
        <taxon>Acetobacterales</taxon>
        <taxon>Acetobacteraceae</taxon>
        <taxon>Endosaccharibacter</taxon>
    </lineage>
</organism>
<dbReference type="InterPro" id="IPR051543">
    <property type="entry name" value="Serine_Peptidase_S9A"/>
</dbReference>
<comment type="caution">
    <text evidence="8">The sequence shown here is derived from an EMBL/GenBank/DDBJ whole genome shotgun (WGS) entry which is preliminary data.</text>
</comment>
<dbReference type="Pfam" id="PF00326">
    <property type="entry name" value="Peptidase_S9"/>
    <property type="match status" value="1"/>
</dbReference>
<dbReference type="Gene3D" id="2.130.10.120">
    <property type="entry name" value="Prolyl oligopeptidase, N-terminal domain"/>
    <property type="match status" value="1"/>
</dbReference>
<evidence type="ECO:0000256" key="3">
    <source>
        <dbReference type="ARBA" id="ARBA00022801"/>
    </source>
</evidence>
<dbReference type="SUPFAM" id="SSF53474">
    <property type="entry name" value="alpha/beta-Hydrolases"/>
    <property type="match status" value="1"/>
</dbReference>
<feature type="domain" description="Peptidase S9 prolyl oligopeptidase catalytic" evidence="6">
    <location>
        <begin position="481"/>
        <end position="693"/>
    </location>
</feature>
<evidence type="ECO:0000313" key="8">
    <source>
        <dbReference type="EMBL" id="MCQ8278792.1"/>
    </source>
</evidence>
<sequence length="705" mass="77866">MTDAPTPPRARREPKQIVQHGQERTDFYAWMKDENWQTVLRDPSVLRADIAEHLRAENRYADAVLAPTKPLQELILAEMKGRLKQDEMSPPVPDGPFDYYVRYEPGAQHPLHARRPRGGGGEEVLLDVQALSAGKDYFVVGSAQHSPDHALYAWAEDSQGSEVYRIQLRDLATGETLPGPVESSTGDFCFSPAGDWLFWTWRDENGRPARIYRRPSRGGEDTLIYEERDPGFFIGVGLSASRAWIAITAGDQETSETLLIPGNDPTALPRVAAPRVKGERYELIPWRDRFVIHTNAGGATDFALMQAPLDAPDRAHWTPLLPHRPGHFIIGASVFRDHLVWIERKDVNNRILVLPHTAAGGADPRAVAREIAMPEEAFLLSLDGSYEYDTTTLRYSYQSPTTPRHWYDYDLHSGETVLRKTQEVPSGHDPDAYVTRRLHATAPDGAEVPITLLMRRDTPTDGSAAVLLYGYGSYGHAIEASFSTRTLSLVDRGWIHAVAHVRGGSEKGWNWFLGGRGPTKPNSFSDFVACARFLIDRNLATAGRIVAHGASAGGLLMGGVANLAPELFAGIVAQVPFVDMLNTMSDVSLPLTPPEWPEWGNPIEDAEAFALIRSYSPYENVATRPYPAILAMGGLSDPRVTYWEPAKWAAALRDVTTSERPILCRINMEAGHGGSSGRFDALKEAALVQAFAIWAVEQPASAVNR</sequence>
<dbReference type="SUPFAM" id="SSF50993">
    <property type="entry name" value="Peptidase/esterase 'gauge' domain"/>
    <property type="match status" value="1"/>
</dbReference>
<evidence type="ECO:0000256" key="4">
    <source>
        <dbReference type="ARBA" id="ARBA00022825"/>
    </source>
</evidence>
<feature type="domain" description="Peptidase S9A N-terminal" evidence="7">
    <location>
        <begin position="8"/>
        <end position="420"/>
    </location>
</feature>
<accession>A0ABT1W975</accession>
<dbReference type="RefSeq" id="WP_422864276.1">
    <property type="nucleotide sequence ID" value="NZ_JAMSKV010000008.1"/>
</dbReference>
<reference evidence="8 9" key="1">
    <citation type="submission" date="2022-06" db="EMBL/GenBank/DDBJ databases">
        <title>Endosaccharibacter gen. nov., sp. nov., endophytic bacteria isolated from sugarcane.</title>
        <authorList>
            <person name="Pitiwittayakul N."/>
            <person name="Yukphan P."/>
            <person name="Charoenyingcharoen P."/>
            <person name="Tanasupawat S."/>
        </authorList>
    </citation>
    <scope>NUCLEOTIDE SEQUENCE [LARGE SCALE GENOMIC DNA]</scope>
    <source>
        <strain evidence="8 9">KSS8</strain>
    </source>
</reference>
<dbReference type="InterPro" id="IPR002470">
    <property type="entry name" value="Peptidase_S9A"/>
</dbReference>
<comment type="similarity">
    <text evidence="1">Belongs to the peptidase S9A family.</text>
</comment>
<dbReference type="Gene3D" id="3.40.50.1820">
    <property type="entry name" value="alpha/beta hydrolase"/>
    <property type="match status" value="1"/>
</dbReference>
<dbReference type="InterPro" id="IPR023302">
    <property type="entry name" value="Pept_S9A_N"/>
</dbReference>
<evidence type="ECO:0000313" key="9">
    <source>
        <dbReference type="Proteomes" id="UP001524587"/>
    </source>
</evidence>
<dbReference type="Proteomes" id="UP001524587">
    <property type="component" value="Unassembled WGS sequence"/>
</dbReference>